<protein>
    <submittedName>
        <fullName evidence="1">Uncharacterized protein</fullName>
    </submittedName>
</protein>
<reference evidence="1 2" key="1">
    <citation type="journal article" date="2024" name="G3 (Bethesda)">
        <title>Genome assembly of Hibiscus sabdariffa L. provides insights into metabolisms of medicinal natural products.</title>
        <authorList>
            <person name="Kim T."/>
        </authorList>
    </citation>
    <scope>NUCLEOTIDE SEQUENCE [LARGE SCALE GENOMIC DNA]</scope>
    <source>
        <strain evidence="1">TK-2024</strain>
        <tissue evidence="1">Old leaves</tissue>
    </source>
</reference>
<dbReference type="EMBL" id="JBBPBM010000036">
    <property type="protein sequence ID" value="KAK8529294.1"/>
    <property type="molecule type" value="Genomic_DNA"/>
</dbReference>
<evidence type="ECO:0000313" key="1">
    <source>
        <dbReference type="EMBL" id="KAK8529294.1"/>
    </source>
</evidence>
<evidence type="ECO:0000313" key="2">
    <source>
        <dbReference type="Proteomes" id="UP001472677"/>
    </source>
</evidence>
<proteinExistence type="predicted"/>
<dbReference type="Proteomes" id="UP001472677">
    <property type="component" value="Unassembled WGS sequence"/>
</dbReference>
<keyword evidence="2" id="KW-1185">Reference proteome</keyword>
<organism evidence="1 2">
    <name type="scientific">Hibiscus sabdariffa</name>
    <name type="common">roselle</name>
    <dbReference type="NCBI Taxonomy" id="183260"/>
    <lineage>
        <taxon>Eukaryota</taxon>
        <taxon>Viridiplantae</taxon>
        <taxon>Streptophyta</taxon>
        <taxon>Embryophyta</taxon>
        <taxon>Tracheophyta</taxon>
        <taxon>Spermatophyta</taxon>
        <taxon>Magnoliopsida</taxon>
        <taxon>eudicotyledons</taxon>
        <taxon>Gunneridae</taxon>
        <taxon>Pentapetalae</taxon>
        <taxon>rosids</taxon>
        <taxon>malvids</taxon>
        <taxon>Malvales</taxon>
        <taxon>Malvaceae</taxon>
        <taxon>Malvoideae</taxon>
        <taxon>Hibiscus</taxon>
    </lineage>
</organism>
<accession>A0ABR2D3F4</accession>
<comment type="caution">
    <text evidence="1">The sequence shown here is derived from an EMBL/GenBank/DDBJ whole genome shotgun (WGS) entry which is preliminary data.</text>
</comment>
<gene>
    <name evidence="1" type="ORF">V6N12_060079</name>
</gene>
<name>A0ABR2D3F4_9ROSI</name>
<sequence>MFSNASAFAFETTVLAAMLKEALLLFAKADQTQTMSVLHGLTCYAHYITSTDFFSVDFPCWVKHNAQAFEISKYGYTEVGN</sequence>